<evidence type="ECO:0000313" key="2">
    <source>
        <dbReference type="Proteomes" id="UP001556118"/>
    </source>
</evidence>
<organism evidence="1 2">
    <name type="scientific">Novosphingobium rhizovicinum</name>
    <dbReference type="NCBI Taxonomy" id="3228928"/>
    <lineage>
        <taxon>Bacteria</taxon>
        <taxon>Pseudomonadati</taxon>
        <taxon>Pseudomonadota</taxon>
        <taxon>Alphaproteobacteria</taxon>
        <taxon>Sphingomonadales</taxon>
        <taxon>Sphingomonadaceae</taxon>
        <taxon>Novosphingobium</taxon>
    </lineage>
</organism>
<sequence length="56" mass="6475">MKHFTALGTPLALDDDDERDWYSNEARRAERHLASLSPERRAFLEREWNNTNGGAS</sequence>
<keyword evidence="2" id="KW-1185">Reference proteome</keyword>
<dbReference type="EMBL" id="JBFNXR010000048">
    <property type="protein sequence ID" value="MEW9855889.1"/>
    <property type="molecule type" value="Genomic_DNA"/>
</dbReference>
<evidence type="ECO:0000313" key="1">
    <source>
        <dbReference type="EMBL" id="MEW9855889.1"/>
    </source>
</evidence>
<gene>
    <name evidence="1" type="ORF">ABUH87_12140</name>
</gene>
<accession>A0ABV3RCS9</accession>
<reference evidence="1 2" key="1">
    <citation type="submission" date="2024-06" db="EMBL/GenBank/DDBJ databases">
        <title>Novosphingobium rhizovicinus M1R2S20.</title>
        <authorList>
            <person name="Sun J.-Q."/>
        </authorList>
    </citation>
    <scope>NUCLEOTIDE SEQUENCE [LARGE SCALE GENOMIC DNA]</scope>
    <source>
        <strain evidence="1 2">M1R2S20</strain>
    </source>
</reference>
<comment type="caution">
    <text evidence="1">The sequence shown here is derived from an EMBL/GenBank/DDBJ whole genome shotgun (WGS) entry which is preliminary data.</text>
</comment>
<proteinExistence type="predicted"/>
<protein>
    <submittedName>
        <fullName evidence="1">Uncharacterized protein</fullName>
    </submittedName>
</protein>
<dbReference type="RefSeq" id="WP_367774019.1">
    <property type="nucleotide sequence ID" value="NZ_JBFNXR010000048.1"/>
</dbReference>
<name>A0ABV3RCS9_9SPHN</name>
<dbReference type="Proteomes" id="UP001556118">
    <property type="component" value="Unassembled WGS sequence"/>
</dbReference>